<dbReference type="Proteomes" id="UP000075418">
    <property type="component" value="Unassembled WGS sequence"/>
</dbReference>
<keyword evidence="3" id="KW-0238">DNA-binding</keyword>
<evidence type="ECO:0000256" key="4">
    <source>
        <dbReference type="ARBA" id="ARBA00023163"/>
    </source>
</evidence>
<evidence type="ECO:0000259" key="5">
    <source>
        <dbReference type="PROSITE" id="PS50931"/>
    </source>
</evidence>
<dbReference type="InterPro" id="IPR036388">
    <property type="entry name" value="WH-like_DNA-bd_sf"/>
</dbReference>
<dbReference type="GO" id="GO:0005829">
    <property type="term" value="C:cytosol"/>
    <property type="evidence" value="ECO:0007669"/>
    <property type="project" value="TreeGrafter"/>
</dbReference>
<dbReference type="InterPro" id="IPR050950">
    <property type="entry name" value="HTH-type_LysR_regulators"/>
</dbReference>
<dbReference type="PROSITE" id="PS50931">
    <property type="entry name" value="HTH_LYSR"/>
    <property type="match status" value="1"/>
</dbReference>
<dbReference type="PANTHER" id="PTHR30419:SF8">
    <property type="entry name" value="NITROGEN ASSIMILATION TRANSCRIPTIONAL ACTIVATOR-RELATED"/>
    <property type="match status" value="1"/>
</dbReference>
<evidence type="ECO:0000313" key="6">
    <source>
        <dbReference type="EMBL" id="KYH13800.1"/>
    </source>
</evidence>
<gene>
    <name evidence="6" type="ORF">A0131_03135</name>
</gene>
<dbReference type="PRINTS" id="PR00039">
    <property type="entry name" value="HTHLYSR"/>
</dbReference>
<dbReference type="PANTHER" id="PTHR30419">
    <property type="entry name" value="HTH-TYPE TRANSCRIPTIONAL REGULATOR YBHD"/>
    <property type="match status" value="1"/>
</dbReference>
<name>A0A151A3P8_9STAP</name>
<protein>
    <submittedName>
        <fullName evidence="6">LysR family transcriptional regulator</fullName>
    </submittedName>
</protein>
<dbReference type="EMBL" id="LUGM01000002">
    <property type="protein sequence ID" value="KYH13800.1"/>
    <property type="molecule type" value="Genomic_DNA"/>
</dbReference>
<keyword evidence="4" id="KW-0804">Transcription</keyword>
<reference evidence="6 7" key="1">
    <citation type="submission" date="2016-02" db="EMBL/GenBank/DDBJ databases">
        <title>Draft genome sequence of hydrocarbon degrading Staphylococcus saprophyticus Strain CNV2, isolated from crude-oil contaminated soil from Noonmati Oil Refinery, Guwahati, Assam, India.</title>
        <authorList>
            <person name="Mukherjee A."/>
            <person name="Chettri B."/>
            <person name="Langpoklakpam J."/>
            <person name="Singh A.K."/>
            <person name="Chattopadhyay D.J."/>
        </authorList>
    </citation>
    <scope>NUCLEOTIDE SEQUENCE [LARGE SCALE GENOMIC DNA]</scope>
    <source>
        <strain evidence="6 7">CNV2</strain>
    </source>
</reference>
<dbReference type="FunFam" id="1.10.10.10:FF:000001">
    <property type="entry name" value="LysR family transcriptional regulator"/>
    <property type="match status" value="1"/>
</dbReference>
<dbReference type="SUPFAM" id="SSF46785">
    <property type="entry name" value="Winged helix' DNA-binding domain"/>
    <property type="match status" value="1"/>
</dbReference>
<dbReference type="AlphaFoldDB" id="A0A151A3P8"/>
<dbReference type="GO" id="GO:0003700">
    <property type="term" value="F:DNA-binding transcription factor activity"/>
    <property type="evidence" value="ECO:0007669"/>
    <property type="project" value="InterPro"/>
</dbReference>
<dbReference type="Pfam" id="PF03466">
    <property type="entry name" value="LysR_substrate"/>
    <property type="match status" value="1"/>
</dbReference>
<dbReference type="Pfam" id="PF00126">
    <property type="entry name" value="HTH_1"/>
    <property type="match status" value="1"/>
</dbReference>
<dbReference type="InterPro" id="IPR036390">
    <property type="entry name" value="WH_DNA-bd_sf"/>
</dbReference>
<accession>A0A151A3P8</accession>
<dbReference type="InterPro" id="IPR000847">
    <property type="entry name" value="LysR_HTH_N"/>
</dbReference>
<proteinExistence type="inferred from homology"/>
<sequence length="299" mass="34238">MKGDNDLEIRQFNYFMTVAKLGSFTKASQQLHVSQPALSKTIKTFETELNVELLDRSDRRVKLTDSGEIVYNHGIKIFDTLSSLTSNLNDNRTLKSGNIKIGLPSLIGIMFFPSMIKGFSSAYPHITTELAEEGTNKVMRLVEEGELDCGIAMLPVDATKFDVFRLTKDRLMLFLQKSHHLAQRSEISLPDIKNEPTILFTEDFTMYDRIIQECNNFGFKPNIAYQSAQWDFIKDMVENNLGITFFPESLNRKIDHDKITSVAITQPHIYWEVGLIVKKDRYRSYATQALIDYITEKGI</sequence>
<feature type="domain" description="HTH lysR-type" evidence="5">
    <location>
        <begin position="7"/>
        <end position="64"/>
    </location>
</feature>
<comment type="caution">
    <text evidence="6">The sequence shown here is derived from an EMBL/GenBank/DDBJ whole genome shotgun (WGS) entry which is preliminary data.</text>
</comment>
<evidence type="ECO:0000313" key="7">
    <source>
        <dbReference type="Proteomes" id="UP000075418"/>
    </source>
</evidence>
<dbReference type="SUPFAM" id="SSF53850">
    <property type="entry name" value="Periplasmic binding protein-like II"/>
    <property type="match status" value="1"/>
</dbReference>
<keyword evidence="2" id="KW-0805">Transcription regulation</keyword>
<comment type="similarity">
    <text evidence="1">Belongs to the LysR transcriptional regulatory family.</text>
</comment>
<dbReference type="InterPro" id="IPR005119">
    <property type="entry name" value="LysR_subst-bd"/>
</dbReference>
<dbReference type="GO" id="GO:0003677">
    <property type="term" value="F:DNA binding"/>
    <property type="evidence" value="ECO:0007669"/>
    <property type="project" value="UniProtKB-KW"/>
</dbReference>
<organism evidence="6 7">
    <name type="scientific">Staphylococcus kloosii</name>
    <dbReference type="NCBI Taxonomy" id="29384"/>
    <lineage>
        <taxon>Bacteria</taxon>
        <taxon>Bacillati</taxon>
        <taxon>Bacillota</taxon>
        <taxon>Bacilli</taxon>
        <taxon>Bacillales</taxon>
        <taxon>Staphylococcaceae</taxon>
        <taxon>Staphylococcus</taxon>
    </lineage>
</organism>
<evidence type="ECO:0000256" key="3">
    <source>
        <dbReference type="ARBA" id="ARBA00023125"/>
    </source>
</evidence>
<evidence type="ECO:0000256" key="1">
    <source>
        <dbReference type="ARBA" id="ARBA00009437"/>
    </source>
</evidence>
<dbReference type="Gene3D" id="3.40.190.290">
    <property type="match status" value="1"/>
</dbReference>
<evidence type="ECO:0000256" key="2">
    <source>
        <dbReference type="ARBA" id="ARBA00023015"/>
    </source>
</evidence>
<dbReference type="Gene3D" id="1.10.10.10">
    <property type="entry name" value="Winged helix-like DNA-binding domain superfamily/Winged helix DNA-binding domain"/>
    <property type="match status" value="1"/>
</dbReference>
<dbReference type="CDD" id="cd08438">
    <property type="entry name" value="PBP2_CidR"/>
    <property type="match status" value="1"/>
</dbReference>